<dbReference type="Pfam" id="PF12059">
    <property type="entry name" value="DUF3540"/>
    <property type="match status" value="2"/>
</dbReference>
<protein>
    <submittedName>
        <fullName evidence="1">DUF3540 domain-containing protein</fullName>
    </submittedName>
</protein>
<dbReference type="RefSeq" id="WP_111607583.1">
    <property type="nucleotide sequence ID" value="NZ_BMLJ01000006.1"/>
</dbReference>
<dbReference type="OrthoDB" id="6399163at2"/>
<gene>
    <name evidence="1" type="ORF">IBG28_09325</name>
</gene>
<dbReference type="EMBL" id="CP061081">
    <property type="protein sequence ID" value="QNT08088.1"/>
    <property type="molecule type" value="Genomic_DNA"/>
</dbReference>
<accession>A0A7H1JC72</accession>
<dbReference type="AlphaFoldDB" id="A0A7H1JC72"/>
<name>A0A7H1JC72_9GAMM</name>
<sequence length="179" mass="20185">MTHVLKLSAKTLPNVVPKEIQVTYGGLITRFDKLSNSWIIDDVYSATCAVSLLIQPCVGDTVCFVEMAEEYYITQLLSRKNEIETLTISSDKKMHWQAPELKFTAFENLELISLDKMALMSKNYVMSVANTMIQQAENLLQKVGQYSLSAKGLLRVHGKHQVITAEKDVRIDAERINMG</sequence>
<organism evidence="1 2">
    <name type="scientific">Marinomonas arctica</name>
    <dbReference type="NCBI Taxonomy" id="383750"/>
    <lineage>
        <taxon>Bacteria</taxon>
        <taxon>Pseudomonadati</taxon>
        <taxon>Pseudomonadota</taxon>
        <taxon>Gammaproteobacteria</taxon>
        <taxon>Oceanospirillales</taxon>
        <taxon>Oceanospirillaceae</taxon>
        <taxon>Marinomonas</taxon>
    </lineage>
</organism>
<reference evidence="1 2" key="1">
    <citation type="submission" date="2020-09" db="EMBL/GenBank/DDBJ databases">
        <title>Complete genome sequence of an Arctic sea ice bacterium Marinomonas arctica BSI20414.</title>
        <authorList>
            <person name="Liao L."/>
            <person name="Chen B."/>
        </authorList>
    </citation>
    <scope>NUCLEOTIDE SEQUENCE [LARGE SCALE GENOMIC DNA]</scope>
    <source>
        <strain evidence="1 2">BSI20414</strain>
    </source>
</reference>
<evidence type="ECO:0000313" key="2">
    <source>
        <dbReference type="Proteomes" id="UP000516370"/>
    </source>
</evidence>
<evidence type="ECO:0000313" key="1">
    <source>
        <dbReference type="EMBL" id="QNT08088.1"/>
    </source>
</evidence>
<keyword evidence="2" id="KW-1185">Reference proteome</keyword>
<dbReference type="KEGG" id="mard:IBG28_09325"/>
<dbReference type="InterPro" id="IPR021927">
    <property type="entry name" value="DUF3540"/>
</dbReference>
<proteinExistence type="predicted"/>
<dbReference type="Proteomes" id="UP000516370">
    <property type="component" value="Chromosome"/>
</dbReference>